<dbReference type="PRINTS" id="PR00455">
    <property type="entry name" value="HTHTETR"/>
</dbReference>
<sequence length="201" mass="22246">MSPRNVERDLLQREKRINHILDSALETIAVRGIGSVSINDIAAAAGMSIGSMYHYFKSKNEIISEILRRGQTDYGKHVTGLSVQQGSAQDKLFQLCESWLALDNSWAYTILIHTARLSDASSEEIRRAVTERFTNNLCPVASVMEQGQRDGHIVNGDPLELAYYFVSLIQGLTLQRMPGAEVPIQARASSIVSLFAAKPQL</sequence>
<dbReference type="AlphaFoldDB" id="A0A2V2Z1J5"/>
<feature type="domain" description="HTH tetR-type" evidence="5">
    <location>
        <begin position="14"/>
        <end position="74"/>
    </location>
</feature>
<gene>
    <name evidence="6" type="ORF">DFQ01_101438</name>
</gene>
<dbReference type="RefSeq" id="WP_110042226.1">
    <property type="nucleotide sequence ID" value="NZ_CP054613.1"/>
</dbReference>
<evidence type="ECO:0000256" key="4">
    <source>
        <dbReference type="PROSITE-ProRule" id="PRU00335"/>
    </source>
</evidence>
<dbReference type="InterPro" id="IPR036271">
    <property type="entry name" value="Tet_transcr_reg_TetR-rel_C_sf"/>
</dbReference>
<dbReference type="InterPro" id="IPR001647">
    <property type="entry name" value="HTH_TetR"/>
</dbReference>
<evidence type="ECO:0000256" key="3">
    <source>
        <dbReference type="ARBA" id="ARBA00023163"/>
    </source>
</evidence>
<dbReference type="SUPFAM" id="SSF46689">
    <property type="entry name" value="Homeodomain-like"/>
    <property type="match status" value="1"/>
</dbReference>
<keyword evidence="3" id="KW-0804">Transcription</keyword>
<dbReference type="OrthoDB" id="2373640at2"/>
<evidence type="ECO:0000259" key="5">
    <source>
        <dbReference type="PROSITE" id="PS50977"/>
    </source>
</evidence>
<keyword evidence="1" id="KW-0805">Transcription regulation</keyword>
<dbReference type="InterPro" id="IPR009057">
    <property type="entry name" value="Homeodomain-like_sf"/>
</dbReference>
<dbReference type="SUPFAM" id="SSF48498">
    <property type="entry name" value="Tetracyclin repressor-like, C-terminal domain"/>
    <property type="match status" value="1"/>
</dbReference>
<reference evidence="6 7" key="1">
    <citation type="submission" date="2018-05" db="EMBL/GenBank/DDBJ databases">
        <title>Genomic Encyclopedia of Type Strains, Phase III (KMG-III): the genomes of soil and plant-associated and newly described type strains.</title>
        <authorList>
            <person name="Whitman W."/>
        </authorList>
    </citation>
    <scope>NUCLEOTIDE SEQUENCE [LARGE SCALE GENOMIC DNA]</scope>
    <source>
        <strain evidence="6 7">CECT 5696</strain>
    </source>
</reference>
<organism evidence="6 7">
    <name type="scientific">Paenibacillus cellulosilyticus</name>
    <dbReference type="NCBI Taxonomy" id="375489"/>
    <lineage>
        <taxon>Bacteria</taxon>
        <taxon>Bacillati</taxon>
        <taxon>Bacillota</taxon>
        <taxon>Bacilli</taxon>
        <taxon>Bacillales</taxon>
        <taxon>Paenibacillaceae</taxon>
        <taxon>Paenibacillus</taxon>
    </lineage>
</organism>
<protein>
    <submittedName>
        <fullName evidence="6">TetR family transcriptional regulator</fullName>
    </submittedName>
</protein>
<dbReference type="Pfam" id="PF00440">
    <property type="entry name" value="TetR_N"/>
    <property type="match status" value="1"/>
</dbReference>
<evidence type="ECO:0000256" key="2">
    <source>
        <dbReference type="ARBA" id="ARBA00023125"/>
    </source>
</evidence>
<dbReference type="GO" id="GO:0003677">
    <property type="term" value="F:DNA binding"/>
    <property type="evidence" value="ECO:0007669"/>
    <property type="project" value="UniProtKB-UniRule"/>
</dbReference>
<dbReference type="PROSITE" id="PS50977">
    <property type="entry name" value="HTH_TETR_2"/>
    <property type="match status" value="1"/>
</dbReference>
<keyword evidence="2 4" id="KW-0238">DNA-binding</keyword>
<dbReference type="PANTHER" id="PTHR47506:SF6">
    <property type="entry name" value="HTH-TYPE TRANSCRIPTIONAL REPRESSOR NEMR"/>
    <property type="match status" value="1"/>
</dbReference>
<evidence type="ECO:0000313" key="6">
    <source>
        <dbReference type="EMBL" id="PWW08712.1"/>
    </source>
</evidence>
<name>A0A2V2Z1J5_9BACL</name>
<comment type="caution">
    <text evidence="6">The sequence shown here is derived from an EMBL/GenBank/DDBJ whole genome shotgun (WGS) entry which is preliminary data.</text>
</comment>
<evidence type="ECO:0000256" key="1">
    <source>
        <dbReference type="ARBA" id="ARBA00023015"/>
    </source>
</evidence>
<dbReference type="EMBL" id="QGTQ01000001">
    <property type="protein sequence ID" value="PWW08712.1"/>
    <property type="molecule type" value="Genomic_DNA"/>
</dbReference>
<accession>A0A2V2Z1J5</accession>
<dbReference type="Proteomes" id="UP000246635">
    <property type="component" value="Unassembled WGS sequence"/>
</dbReference>
<feature type="DNA-binding region" description="H-T-H motif" evidence="4">
    <location>
        <begin position="37"/>
        <end position="56"/>
    </location>
</feature>
<evidence type="ECO:0000313" key="7">
    <source>
        <dbReference type="Proteomes" id="UP000246635"/>
    </source>
</evidence>
<dbReference type="Gene3D" id="1.10.357.10">
    <property type="entry name" value="Tetracycline Repressor, domain 2"/>
    <property type="match status" value="1"/>
</dbReference>
<dbReference type="PANTHER" id="PTHR47506">
    <property type="entry name" value="TRANSCRIPTIONAL REGULATORY PROTEIN"/>
    <property type="match status" value="1"/>
</dbReference>
<keyword evidence="7" id="KW-1185">Reference proteome</keyword>
<proteinExistence type="predicted"/>